<gene>
    <name evidence="2" type="ORF">TAV2_LOCUS11593</name>
</gene>
<dbReference type="InterPro" id="IPR002004">
    <property type="entry name" value="PABP_HYD_C"/>
</dbReference>
<feature type="domain" description="PABC" evidence="1">
    <location>
        <begin position="35"/>
        <end position="113"/>
    </location>
</feature>
<evidence type="ECO:0000259" key="1">
    <source>
        <dbReference type="PROSITE" id="PS51309"/>
    </source>
</evidence>
<protein>
    <recommendedName>
        <fullName evidence="1">PABC domain-containing protein</fullName>
    </recommendedName>
</protein>
<sequence>MRPLVSVNVSCDRDSLSCGRDSLAAMRSRRLAGLNVAAMTKALENVPHEERKNVIGGFIYHLVDMQQPFYASGKITGMLLELDEAELFRLVESPEALKLKVQEAVDVLGDWIPEQEKLLVQEAMDLQVFFPPKSKI</sequence>
<name>A0AAU9RXX3_THLAR</name>
<keyword evidence="3" id="KW-1185">Reference proteome</keyword>
<dbReference type="Pfam" id="PF00658">
    <property type="entry name" value="MLLE"/>
    <property type="match status" value="1"/>
</dbReference>
<dbReference type="SMART" id="SM00517">
    <property type="entry name" value="PolyA"/>
    <property type="match status" value="1"/>
</dbReference>
<organism evidence="2 3">
    <name type="scientific">Thlaspi arvense</name>
    <name type="common">Field penny-cress</name>
    <dbReference type="NCBI Taxonomy" id="13288"/>
    <lineage>
        <taxon>Eukaryota</taxon>
        <taxon>Viridiplantae</taxon>
        <taxon>Streptophyta</taxon>
        <taxon>Embryophyta</taxon>
        <taxon>Tracheophyta</taxon>
        <taxon>Spermatophyta</taxon>
        <taxon>Magnoliopsida</taxon>
        <taxon>eudicotyledons</taxon>
        <taxon>Gunneridae</taxon>
        <taxon>Pentapetalae</taxon>
        <taxon>rosids</taxon>
        <taxon>malvids</taxon>
        <taxon>Brassicales</taxon>
        <taxon>Brassicaceae</taxon>
        <taxon>Thlaspideae</taxon>
        <taxon>Thlaspi</taxon>
    </lineage>
</organism>
<dbReference type="SUPFAM" id="SSF63570">
    <property type="entry name" value="PABC (PABP) domain"/>
    <property type="match status" value="1"/>
</dbReference>
<dbReference type="InterPro" id="IPR036053">
    <property type="entry name" value="PABP-dom"/>
</dbReference>
<dbReference type="PROSITE" id="PS51309">
    <property type="entry name" value="PABC"/>
    <property type="match status" value="1"/>
</dbReference>
<dbReference type="EMBL" id="OU466859">
    <property type="protein sequence ID" value="CAH2053314.1"/>
    <property type="molecule type" value="Genomic_DNA"/>
</dbReference>
<accession>A0AAU9RXX3</accession>
<reference evidence="2 3" key="1">
    <citation type="submission" date="2022-03" db="EMBL/GenBank/DDBJ databases">
        <authorList>
            <person name="Nunn A."/>
            <person name="Chopra R."/>
            <person name="Nunn A."/>
            <person name="Contreras Garrido A."/>
        </authorList>
    </citation>
    <scope>NUCLEOTIDE SEQUENCE [LARGE SCALE GENOMIC DNA]</scope>
</reference>
<proteinExistence type="predicted"/>
<evidence type="ECO:0000313" key="2">
    <source>
        <dbReference type="EMBL" id="CAH2053314.1"/>
    </source>
</evidence>
<dbReference type="Gene3D" id="1.10.1900.10">
    <property type="entry name" value="c-terminal domain of poly(a) binding protein"/>
    <property type="match status" value="1"/>
</dbReference>
<dbReference type="Proteomes" id="UP000836841">
    <property type="component" value="Chromosome 3"/>
</dbReference>
<dbReference type="AlphaFoldDB" id="A0AAU9RXX3"/>
<evidence type="ECO:0000313" key="3">
    <source>
        <dbReference type="Proteomes" id="UP000836841"/>
    </source>
</evidence>
<dbReference type="GO" id="GO:0003723">
    <property type="term" value="F:RNA binding"/>
    <property type="evidence" value="ECO:0007669"/>
    <property type="project" value="InterPro"/>
</dbReference>